<protein>
    <submittedName>
        <fullName evidence="7">Archemetzincin</fullName>
    </submittedName>
</protein>
<evidence type="ECO:0000256" key="6">
    <source>
        <dbReference type="ARBA" id="ARBA00023049"/>
    </source>
</evidence>
<evidence type="ECO:0000256" key="5">
    <source>
        <dbReference type="ARBA" id="ARBA00022833"/>
    </source>
</evidence>
<accession>A0A660SLG7</accession>
<evidence type="ECO:0000256" key="2">
    <source>
        <dbReference type="ARBA" id="ARBA00022670"/>
    </source>
</evidence>
<gene>
    <name evidence="7" type="ORF">DRP53_00760</name>
</gene>
<dbReference type="Pfam" id="PF07998">
    <property type="entry name" value="Peptidase_M54"/>
    <property type="match status" value="1"/>
</dbReference>
<dbReference type="PANTHER" id="PTHR15910">
    <property type="entry name" value="ARCHAEMETZINCIN"/>
    <property type="match status" value="1"/>
</dbReference>
<dbReference type="GO" id="GO:0008237">
    <property type="term" value="F:metallopeptidase activity"/>
    <property type="evidence" value="ECO:0007669"/>
    <property type="project" value="UniProtKB-KW"/>
</dbReference>
<dbReference type="GO" id="GO:0006508">
    <property type="term" value="P:proteolysis"/>
    <property type="evidence" value="ECO:0007669"/>
    <property type="project" value="UniProtKB-KW"/>
</dbReference>
<keyword evidence="4" id="KW-0378">Hydrolase</keyword>
<evidence type="ECO:0000313" key="8">
    <source>
        <dbReference type="Proteomes" id="UP000268469"/>
    </source>
</evidence>
<dbReference type="Gene3D" id="3.40.390.10">
    <property type="entry name" value="Collagenase (Catalytic Domain)"/>
    <property type="match status" value="1"/>
</dbReference>
<dbReference type="GO" id="GO:0008270">
    <property type="term" value="F:zinc ion binding"/>
    <property type="evidence" value="ECO:0007669"/>
    <property type="project" value="InterPro"/>
</dbReference>
<dbReference type="AlphaFoldDB" id="A0A660SLG7"/>
<dbReference type="NCBIfam" id="NF033823">
    <property type="entry name" value="archmetzin"/>
    <property type="match status" value="1"/>
</dbReference>
<dbReference type="PANTHER" id="PTHR15910:SF1">
    <property type="entry name" value="ARCHAEMETZINCIN-2"/>
    <property type="match status" value="1"/>
</dbReference>
<evidence type="ECO:0000256" key="1">
    <source>
        <dbReference type="ARBA" id="ARBA00001947"/>
    </source>
</evidence>
<keyword evidence="2" id="KW-0645">Protease</keyword>
<evidence type="ECO:0000256" key="3">
    <source>
        <dbReference type="ARBA" id="ARBA00022723"/>
    </source>
</evidence>
<sequence length="178" mass="19750">MEILLRPVSTLAPSLISDLISDLDAISPWSFTLGPPIQNLNHAYLPDRGQFDADGILVHLLNEINDQGKVIGLIDVDLCTPVLSFVFGRAQLGGRVAVVSTFRLDNRFYRLKPDPGLLIERLKKEIIHEAGHLGGLYHCRNRWCVMNASASIVNIDLKGFKFCPACLNYLKERGNNGP</sequence>
<evidence type="ECO:0000313" key="7">
    <source>
        <dbReference type="EMBL" id="RKX71648.1"/>
    </source>
</evidence>
<dbReference type="InterPro" id="IPR012962">
    <property type="entry name" value="Pept_M54_archaemetzincn"/>
</dbReference>
<dbReference type="Proteomes" id="UP000268469">
    <property type="component" value="Unassembled WGS sequence"/>
</dbReference>
<evidence type="ECO:0000256" key="4">
    <source>
        <dbReference type="ARBA" id="ARBA00022801"/>
    </source>
</evidence>
<keyword evidence="6" id="KW-0482">Metalloprotease</keyword>
<reference evidence="7 8" key="1">
    <citation type="submission" date="2018-06" db="EMBL/GenBank/DDBJ databases">
        <title>Extensive metabolic versatility and redundancy in microbially diverse, dynamic hydrothermal sediments.</title>
        <authorList>
            <person name="Dombrowski N."/>
            <person name="Teske A."/>
            <person name="Baker B.J."/>
        </authorList>
    </citation>
    <scope>NUCLEOTIDE SEQUENCE [LARGE SCALE GENOMIC DNA]</scope>
    <source>
        <strain evidence="7">B36_G15</strain>
    </source>
</reference>
<name>A0A660SLG7_UNCW3</name>
<organism evidence="7 8">
    <name type="scientific">candidate division WOR-3 bacterium</name>
    <dbReference type="NCBI Taxonomy" id="2052148"/>
    <lineage>
        <taxon>Bacteria</taxon>
        <taxon>Bacteria division WOR-3</taxon>
    </lineage>
</organism>
<dbReference type="CDD" id="cd11375">
    <property type="entry name" value="Peptidase_M54"/>
    <property type="match status" value="1"/>
</dbReference>
<keyword evidence="3" id="KW-0479">Metal-binding</keyword>
<dbReference type="EMBL" id="QNBE01000004">
    <property type="protein sequence ID" value="RKX71648.1"/>
    <property type="molecule type" value="Genomic_DNA"/>
</dbReference>
<proteinExistence type="predicted"/>
<dbReference type="InterPro" id="IPR012091">
    <property type="entry name" value="Pept_M54_archaemetzncn_arc/bac"/>
</dbReference>
<dbReference type="InterPro" id="IPR024079">
    <property type="entry name" value="MetalloPept_cat_dom_sf"/>
</dbReference>
<dbReference type="SUPFAM" id="SSF55486">
    <property type="entry name" value="Metalloproteases ('zincins'), catalytic domain"/>
    <property type="match status" value="1"/>
</dbReference>
<keyword evidence="5" id="KW-0862">Zinc</keyword>
<comment type="cofactor">
    <cofactor evidence="1">
        <name>Zn(2+)</name>
        <dbReference type="ChEBI" id="CHEBI:29105"/>
    </cofactor>
</comment>
<comment type="caution">
    <text evidence="7">The sequence shown here is derived from an EMBL/GenBank/DDBJ whole genome shotgun (WGS) entry which is preliminary data.</text>
</comment>
<dbReference type="PIRSF" id="PIRSF005785">
    <property type="entry name" value="Zn-prot_arch"/>
    <property type="match status" value="1"/>
</dbReference>